<dbReference type="Pfam" id="PF18705">
    <property type="entry name" value="DUF5643"/>
    <property type="match status" value="1"/>
</dbReference>
<feature type="domain" description="DUF5643" evidence="3">
    <location>
        <begin position="233"/>
        <end position="328"/>
    </location>
</feature>
<dbReference type="Pfam" id="PF13786">
    <property type="entry name" value="DUF4179"/>
    <property type="match status" value="1"/>
</dbReference>
<reference evidence="4" key="2">
    <citation type="submission" date="2021-04" db="EMBL/GenBank/DDBJ databases">
        <authorList>
            <person name="Gilroy R."/>
        </authorList>
    </citation>
    <scope>NUCLEOTIDE SEQUENCE</scope>
    <source>
        <strain evidence="4">ChiGjej6B6-1540</strain>
    </source>
</reference>
<evidence type="ECO:0000256" key="1">
    <source>
        <dbReference type="SAM" id="Phobius"/>
    </source>
</evidence>
<evidence type="ECO:0000259" key="2">
    <source>
        <dbReference type="Pfam" id="PF13786"/>
    </source>
</evidence>
<evidence type="ECO:0000313" key="4">
    <source>
        <dbReference type="EMBL" id="HIW93690.1"/>
    </source>
</evidence>
<reference evidence="4" key="1">
    <citation type="journal article" date="2021" name="PeerJ">
        <title>Extensive microbial diversity within the chicken gut microbiome revealed by metagenomics and culture.</title>
        <authorList>
            <person name="Gilroy R."/>
            <person name="Ravi A."/>
            <person name="Getino M."/>
            <person name="Pursley I."/>
            <person name="Horton D.L."/>
            <person name="Alikhan N.F."/>
            <person name="Baker D."/>
            <person name="Gharbi K."/>
            <person name="Hall N."/>
            <person name="Watson M."/>
            <person name="Adriaenssens E.M."/>
            <person name="Foster-Nyarko E."/>
            <person name="Jarju S."/>
            <person name="Secka A."/>
            <person name="Antonio M."/>
            <person name="Oren A."/>
            <person name="Chaudhuri R.R."/>
            <person name="La Ragione R."/>
            <person name="Hildebrand F."/>
            <person name="Pallen M.J."/>
        </authorList>
    </citation>
    <scope>NUCLEOTIDE SEQUENCE</scope>
    <source>
        <strain evidence="4">ChiGjej6B6-1540</strain>
    </source>
</reference>
<name>A0A9D1UP76_9FIRM</name>
<proteinExistence type="predicted"/>
<dbReference type="InterPro" id="IPR025436">
    <property type="entry name" value="DUF4179"/>
</dbReference>
<feature type="transmembrane region" description="Helical" evidence="1">
    <location>
        <begin position="37"/>
        <end position="61"/>
    </location>
</feature>
<dbReference type="AlphaFoldDB" id="A0A9D1UP76"/>
<evidence type="ECO:0000259" key="3">
    <source>
        <dbReference type="Pfam" id="PF18705"/>
    </source>
</evidence>
<keyword evidence="1" id="KW-0472">Membrane</keyword>
<accession>A0A9D1UP76</accession>
<sequence>MDRMDEYRALCAQLEETPPALEYTLTRAKARRRRRKFGRFLGIPAASLAGIFTAFVLLVNFSVPVALACSHVPALLPLLQAVAFSPSLKAAIEHNYAQYIGQSQTVDGITLDLSYLILDDAQLTLLVEVNGPYDTYHAYAEFQTLDGEKLPLSTLSGDFPGGSLEEGVSAYPSSDDFLFPDTIRIVCKVEGYDRAGAPADSGNWDTLPEFVFTVPLDTSVLNDHRTEGETGWVEVDGQRLRFTVESWPTQSRLIVEEHPDNTAKLQTLDFYLEDETGRQYQRHGNGLSAMGTAFLFDTTYFDRPQSLTVHLTDSTWLDPAREYVPIDLETGEVLGTLPDGVSLYLHRRSDTSVEVALVAPKPAGYTDTYMESYGVSAMRYRTPDGVIHQINQSSHSYSHVLWPNTKDEAIIPDTHFVEEVPITDCTWDTVEFGLYYTWRSEYDLPLSFPLG</sequence>
<dbReference type="EMBL" id="DXGA01000084">
    <property type="protein sequence ID" value="HIW93690.1"/>
    <property type="molecule type" value="Genomic_DNA"/>
</dbReference>
<gene>
    <name evidence="4" type="ORF">H9868_04030</name>
</gene>
<keyword evidence="1" id="KW-1133">Transmembrane helix</keyword>
<organism evidence="4 5">
    <name type="scientific">Candidatus Flavonifractor merdipullorum</name>
    <dbReference type="NCBI Taxonomy" id="2838590"/>
    <lineage>
        <taxon>Bacteria</taxon>
        <taxon>Bacillati</taxon>
        <taxon>Bacillota</taxon>
        <taxon>Clostridia</taxon>
        <taxon>Eubacteriales</taxon>
        <taxon>Oscillospiraceae</taxon>
        <taxon>Flavonifractor</taxon>
    </lineage>
</organism>
<protein>
    <submittedName>
        <fullName evidence="4">DUF4179 domain-containing protein</fullName>
    </submittedName>
</protein>
<evidence type="ECO:0000313" key="5">
    <source>
        <dbReference type="Proteomes" id="UP000824192"/>
    </source>
</evidence>
<keyword evidence="1" id="KW-0812">Transmembrane</keyword>
<comment type="caution">
    <text evidence="4">The sequence shown here is derived from an EMBL/GenBank/DDBJ whole genome shotgun (WGS) entry which is preliminary data.</text>
</comment>
<dbReference type="Proteomes" id="UP000824192">
    <property type="component" value="Unassembled WGS sequence"/>
</dbReference>
<feature type="domain" description="DUF4179" evidence="2">
    <location>
        <begin position="45"/>
        <end position="129"/>
    </location>
</feature>
<dbReference type="InterPro" id="IPR040680">
    <property type="entry name" value="DUF5643"/>
</dbReference>